<keyword evidence="4" id="KW-0720">Serine protease</keyword>
<comment type="similarity">
    <text evidence="1 7">Belongs to the peptidase S8 family.</text>
</comment>
<dbReference type="PROSITE" id="PS51892">
    <property type="entry name" value="SUBTILASE"/>
    <property type="match status" value="1"/>
</dbReference>
<dbReference type="GO" id="GO:0004252">
    <property type="term" value="F:serine-type endopeptidase activity"/>
    <property type="evidence" value="ECO:0007669"/>
    <property type="project" value="UniProtKB-EC"/>
</dbReference>
<dbReference type="PROSITE" id="PS00138">
    <property type="entry name" value="SUBTILASE_SER"/>
    <property type="match status" value="1"/>
</dbReference>
<evidence type="ECO:0000313" key="10">
    <source>
        <dbReference type="EMBL" id="CAD8887335.1"/>
    </source>
</evidence>
<evidence type="ECO:0000313" key="9">
    <source>
        <dbReference type="EMBL" id="CAD8887334.1"/>
    </source>
</evidence>
<dbReference type="InterPro" id="IPR023828">
    <property type="entry name" value="Peptidase_S8_Ser-AS"/>
</dbReference>
<dbReference type="PANTHER" id="PTHR43806:SF11">
    <property type="entry name" value="CEREVISIN-RELATED"/>
    <property type="match status" value="1"/>
</dbReference>
<evidence type="ECO:0000259" key="8">
    <source>
        <dbReference type="Pfam" id="PF00082"/>
    </source>
</evidence>
<comment type="caution">
    <text evidence="7">Lacks conserved residue(s) required for the propagation of feature annotation.</text>
</comment>
<accession>A0A6U5GUQ0</accession>
<evidence type="ECO:0000256" key="6">
    <source>
        <dbReference type="ARBA" id="ARBA00023619"/>
    </source>
</evidence>
<dbReference type="Pfam" id="PF00082">
    <property type="entry name" value="Peptidase_S8"/>
    <property type="match status" value="1"/>
</dbReference>
<sequence length="228" mass="24720">MNDAYGKKAVANMSLGFANSSGNTSVDKAVRQLRKSGVVVVAAAGNTDTDACSVSPAKEPRAITVGSVSIVFNTTKEYAEDRRSSFSNYGKCVDIWAPGEKILSASHRSDTGCQFSQGTSMAAPHVSGAIALYLENGASPSEAEKIILSQATMGKVGDKKSESPDRLLYIGHGTPCKEENDDGNIITKKSSILPQKNMWNFCCKPLIFDYHHYFLSRLRMPAFFSFWV</sequence>
<dbReference type="InterPro" id="IPR000209">
    <property type="entry name" value="Peptidase_S8/S53_dom"/>
</dbReference>
<evidence type="ECO:0000256" key="1">
    <source>
        <dbReference type="ARBA" id="ARBA00011073"/>
    </source>
</evidence>
<organism evidence="10">
    <name type="scientific">Corethron hystrix</name>
    <dbReference type="NCBI Taxonomy" id="216773"/>
    <lineage>
        <taxon>Eukaryota</taxon>
        <taxon>Sar</taxon>
        <taxon>Stramenopiles</taxon>
        <taxon>Ochrophyta</taxon>
        <taxon>Bacillariophyta</taxon>
        <taxon>Coscinodiscophyceae</taxon>
        <taxon>Corethrophycidae</taxon>
        <taxon>Corethrales</taxon>
        <taxon>Corethraceae</taxon>
        <taxon>Corethron</taxon>
    </lineage>
</organism>
<dbReference type="GO" id="GO:0006508">
    <property type="term" value="P:proteolysis"/>
    <property type="evidence" value="ECO:0007669"/>
    <property type="project" value="UniProtKB-KW"/>
</dbReference>
<proteinExistence type="inferred from homology"/>
<dbReference type="EMBL" id="HBFR01020191">
    <property type="protein sequence ID" value="CAD8887335.1"/>
    <property type="molecule type" value="Transcribed_RNA"/>
</dbReference>
<evidence type="ECO:0000256" key="2">
    <source>
        <dbReference type="ARBA" id="ARBA00022670"/>
    </source>
</evidence>
<dbReference type="InterPro" id="IPR036852">
    <property type="entry name" value="Peptidase_S8/S53_dom_sf"/>
</dbReference>
<keyword evidence="3" id="KW-0378">Hydrolase</keyword>
<reference evidence="10" key="1">
    <citation type="submission" date="2021-01" db="EMBL/GenBank/DDBJ databases">
        <authorList>
            <person name="Corre E."/>
            <person name="Pelletier E."/>
            <person name="Niang G."/>
            <person name="Scheremetjew M."/>
            <person name="Finn R."/>
            <person name="Kale V."/>
            <person name="Holt S."/>
            <person name="Cochrane G."/>
            <person name="Meng A."/>
            <person name="Brown T."/>
            <person name="Cohen L."/>
        </authorList>
    </citation>
    <scope>NUCLEOTIDE SEQUENCE</scope>
    <source>
        <strain evidence="10">308</strain>
    </source>
</reference>
<dbReference type="EC" id="3.4.21.62" evidence="6"/>
<gene>
    <name evidence="9" type="ORF">CHYS00102_LOCUS14532</name>
    <name evidence="10" type="ORF">CHYS00102_LOCUS14533</name>
</gene>
<evidence type="ECO:0000256" key="3">
    <source>
        <dbReference type="ARBA" id="ARBA00022801"/>
    </source>
</evidence>
<comment type="catalytic activity">
    <reaction evidence="5">
        <text>Hydrolysis of proteins with broad specificity for peptide bonds, and a preference for a large uncharged residue in P1. Hydrolyzes peptide amides.</text>
        <dbReference type="EC" id="3.4.21.62"/>
    </reaction>
</comment>
<keyword evidence="2" id="KW-0645">Protease</keyword>
<dbReference type="SUPFAM" id="SSF52743">
    <property type="entry name" value="Subtilisin-like"/>
    <property type="match status" value="1"/>
</dbReference>
<name>A0A6U5GUQ0_9STRA</name>
<dbReference type="InterPro" id="IPR050131">
    <property type="entry name" value="Peptidase_S8_subtilisin-like"/>
</dbReference>
<evidence type="ECO:0000256" key="4">
    <source>
        <dbReference type="ARBA" id="ARBA00022825"/>
    </source>
</evidence>
<protein>
    <recommendedName>
        <fullName evidence="6">subtilisin</fullName>
        <ecNumber evidence="6">3.4.21.62</ecNumber>
    </recommendedName>
</protein>
<evidence type="ECO:0000256" key="5">
    <source>
        <dbReference type="ARBA" id="ARBA00023529"/>
    </source>
</evidence>
<dbReference type="Gene3D" id="3.40.50.200">
    <property type="entry name" value="Peptidase S8/S53 domain"/>
    <property type="match status" value="1"/>
</dbReference>
<dbReference type="PANTHER" id="PTHR43806">
    <property type="entry name" value="PEPTIDASE S8"/>
    <property type="match status" value="1"/>
</dbReference>
<dbReference type="EMBL" id="HBFR01020190">
    <property type="protein sequence ID" value="CAD8887334.1"/>
    <property type="molecule type" value="Transcribed_RNA"/>
</dbReference>
<feature type="domain" description="Peptidase S8/S53" evidence="8">
    <location>
        <begin position="8"/>
        <end position="154"/>
    </location>
</feature>
<dbReference type="GO" id="GO:0005615">
    <property type="term" value="C:extracellular space"/>
    <property type="evidence" value="ECO:0007669"/>
    <property type="project" value="TreeGrafter"/>
</dbReference>
<evidence type="ECO:0000256" key="7">
    <source>
        <dbReference type="PROSITE-ProRule" id="PRU01240"/>
    </source>
</evidence>
<dbReference type="AlphaFoldDB" id="A0A6U5GUQ0"/>